<name>A0A3N0Y3S1_ANAGA</name>
<sequence>MEVIGSPALDLLENEFITLFLDHEINNFTKEVCFWLCGKDNCGEGAAKSAAGERVWRRAVTRALRIGAYGFINKAQFNAGFTDRLKLKDGAVRAIMIPVMSRNRRW</sequence>
<evidence type="ECO:0000313" key="1">
    <source>
        <dbReference type="EMBL" id="ROL40852.1"/>
    </source>
</evidence>
<comment type="caution">
    <text evidence="1">The sequence shown here is derived from an EMBL/GenBank/DDBJ whole genome shotgun (WGS) entry which is preliminary data.</text>
</comment>
<protein>
    <submittedName>
        <fullName evidence="1">Uncharacterized protein</fullName>
    </submittedName>
</protein>
<proteinExistence type="predicted"/>
<gene>
    <name evidence="1" type="ORF">DPX16_9846</name>
</gene>
<dbReference type="AlphaFoldDB" id="A0A3N0Y3S1"/>
<accession>A0A3N0Y3S1</accession>
<dbReference type="OrthoDB" id="5982876at2759"/>
<reference evidence="1 2" key="1">
    <citation type="submission" date="2018-10" db="EMBL/GenBank/DDBJ databases">
        <title>Genome assembly for a Yunnan-Guizhou Plateau 3E fish, Anabarilius grahami (Regan), and its evolutionary and genetic applications.</title>
        <authorList>
            <person name="Jiang W."/>
        </authorList>
    </citation>
    <scope>NUCLEOTIDE SEQUENCE [LARGE SCALE GENOMIC DNA]</scope>
    <source>
        <strain evidence="1">AG-KIZ</strain>
        <tissue evidence="1">Muscle</tissue>
    </source>
</reference>
<dbReference type="Proteomes" id="UP000281406">
    <property type="component" value="Unassembled WGS sequence"/>
</dbReference>
<dbReference type="EMBL" id="RJVU01053127">
    <property type="protein sequence ID" value="ROL40852.1"/>
    <property type="molecule type" value="Genomic_DNA"/>
</dbReference>
<evidence type="ECO:0000313" key="2">
    <source>
        <dbReference type="Proteomes" id="UP000281406"/>
    </source>
</evidence>
<organism evidence="1 2">
    <name type="scientific">Anabarilius grahami</name>
    <name type="common">Kanglang fish</name>
    <name type="synonym">Barilius grahami</name>
    <dbReference type="NCBI Taxonomy" id="495550"/>
    <lineage>
        <taxon>Eukaryota</taxon>
        <taxon>Metazoa</taxon>
        <taxon>Chordata</taxon>
        <taxon>Craniata</taxon>
        <taxon>Vertebrata</taxon>
        <taxon>Euteleostomi</taxon>
        <taxon>Actinopterygii</taxon>
        <taxon>Neopterygii</taxon>
        <taxon>Teleostei</taxon>
        <taxon>Ostariophysi</taxon>
        <taxon>Cypriniformes</taxon>
        <taxon>Xenocyprididae</taxon>
        <taxon>Xenocypridinae</taxon>
        <taxon>Xenocypridinae incertae sedis</taxon>
        <taxon>Anabarilius</taxon>
    </lineage>
</organism>
<keyword evidence="2" id="KW-1185">Reference proteome</keyword>